<comment type="caution">
    <text evidence="7">The sequence shown here is derived from an EMBL/GenBank/DDBJ whole genome shotgun (WGS) entry which is preliminary data.</text>
</comment>
<sequence length="77" mass="9456">MVEYMQPLRPYEKHDTLKQFLDHDRHVLRFYCYWDDSKAMFGDPREMVLHYFLADDTIEIREVIPPNSGMFVRIFIQ</sequence>
<dbReference type="InterPro" id="IPR006602">
    <property type="entry name" value="DM10_dom"/>
</dbReference>
<accession>A0A9D4NQS0</accession>
<dbReference type="GO" id="GO:0005874">
    <property type="term" value="C:microtubule"/>
    <property type="evidence" value="ECO:0007669"/>
    <property type="project" value="TreeGrafter"/>
</dbReference>
<comment type="subcellular location">
    <subcellularLocation>
        <location evidence="1">Cytoplasm</location>
        <location evidence="1">Cytoskeleton</location>
        <location evidence="1">Cilium axoneme</location>
    </subcellularLocation>
</comment>
<dbReference type="EMBL" id="JAIWYP010000001">
    <property type="protein sequence ID" value="KAH3898437.1"/>
    <property type="molecule type" value="Genomic_DNA"/>
</dbReference>
<keyword evidence="3" id="KW-0677">Repeat</keyword>
<protein>
    <recommendedName>
        <fullName evidence="6">DM10 domain-containing protein</fullName>
    </recommendedName>
</protein>
<evidence type="ECO:0000256" key="4">
    <source>
        <dbReference type="ARBA" id="ARBA00023212"/>
    </source>
</evidence>
<feature type="domain" description="DM10" evidence="6">
    <location>
        <begin position="24"/>
        <end position="77"/>
    </location>
</feature>
<evidence type="ECO:0000256" key="5">
    <source>
        <dbReference type="ARBA" id="ARBA00023273"/>
    </source>
</evidence>
<dbReference type="GO" id="GO:0010975">
    <property type="term" value="P:regulation of neuron projection development"/>
    <property type="evidence" value="ECO:0007669"/>
    <property type="project" value="TreeGrafter"/>
</dbReference>
<evidence type="ECO:0000256" key="3">
    <source>
        <dbReference type="ARBA" id="ARBA00022737"/>
    </source>
</evidence>
<dbReference type="PROSITE" id="PS51336">
    <property type="entry name" value="DM10"/>
    <property type="match status" value="1"/>
</dbReference>
<dbReference type="Pfam" id="PF06565">
    <property type="entry name" value="DM10_dom"/>
    <property type="match status" value="1"/>
</dbReference>
<dbReference type="PANTHER" id="PTHR12086:SF11">
    <property type="entry name" value="EF-HAND DOMAIN-CONTAINING FAMILY MEMBER C2"/>
    <property type="match status" value="1"/>
</dbReference>
<proteinExistence type="predicted"/>
<dbReference type="Gene3D" id="2.30.29.170">
    <property type="match status" value="1"/>
</dbReference>
<dbReference type="PANTHER" id="PTHR12086">
    <property type="entry name" value="EF-HAND DOMAIN C-TERMINAL CONTAINING PROTEIN"/>
    <property type="match status" value="1"/>
</dbReference>
<reference evidence="7" key="1">
    <citation type="journal article" date="2019" name="bioRxiv">
        <title>The Genome of the Zebra Mussel, Dreissena polymorpha: A Resource for Invasive Species Research.</title>
        <authorList>
            <person name="McCartney M.A."/>
            <person name="Auch B."/>
            <person name="Kono T."/>
            <person name="Mallez S."/>
            <person name="Zhang Y."/>
            <person name="Obille A."/>
            <person name="Becker A."/>
            <person name="Abrahante J.E."/>
            <person name="Garbe J."/>
            <person name="Badalamenti J.P."/>
            <person name="Herman A."/>
            <person name="Mangelson H."/>
            <person name="Liachko I."/>
            <person name="Sullivan S."/>
            <person name="Sone E.D."/>
            <person name="Koren S."/>
            <person name="Silverstein K.A.T."/>
            <person name="Beckman K.B."/>
            <person name="Gohl D.M."/>
        </authorList>
    </citation>
    <scope>NUCLEOTIDE SEQUENCE</scope>
    <source>
        <strain evidence="7">Duluth1</strain>
        <tissue evidence="7">Whole animal</tissue>
    </source>
</reference>
<evidence type="ECO:0000256" key="1">
    <source>
        <dbReference type="ARBA" id="ARBA00004430"/>
    </source>
</evidence>
<keyword evidence="5" id="KW-0966">Cell projection</keyword>
<dbReference type="AlphaFoldDB" id="A0A9D4NQS0"/>
<evidence type="ECO:0000313" key="7">
    <source>
        <dbReference type="EMBL" id="KAH3898437.1"/>
    </source>
</evidence>
<dbReference type="GO" id="GO:0005930">
    <property type="term" value="C:axoneme"/>
    <property type="evidence" value="ECO:0007669"/>
    <property type="project" value="UniProtKB-SubCell"/>
</dbReference>
<dbReference type="SMART" id="SM00676">
    <property type="entry name" value="DM10"/>
    <property type="match status" value="1"/>
</dbReference>
<keyword evidence="8" id="KW-1185">Reference proteome</keyword>
<organism evidence="7 8">
    <name type="scientific">Dreissena polymorpha</name>
    <name type="common">Zebra mussel</name>
    <name type="synonym">Mytilus polymorpha</name>
    <dbReference type="NCBI Taxonomy" id="45954"/>
    <lineage>
        <taxon>Eukaryota</taxon>
        <taxon>Metazoa</taxon>
        <taxon>Spiralia</taxon>
        <taxon>Lophotrochozoa</taxon>
        <taxon>Mollusca</taxon>
        <taxon>Bivalvia</taxon>
        <taxon>Autobranchia</taxon>
        <taxon>Heteroconchia</taxon>
        <taxon>Euheterodonta</taxon>
        <taxon>Imparidentia</taxon>
        <taxon>Neoheterodontei</taxon>
        <taxon>Myida</taxon>
        <taxon>Dreissenoidea</taxon>
        <taxon>Dreissenidae</taxon>
        <taxon>Dreissena</taxon>
    </lineage>
</organism>
<dbReference type="Proteomes" id="UP000828390">
    <property type="component" value="Unassembled WGS sequence"/>
</dbReference>
<reference evidence="7" key="2">
    <citation type="submission" date="2020-11" db="EMBL/GenBank/DDBJ databases">
        <authorList>
            <person name="McCartney M.A."/>
            <person name="Auch B."/>
            <person name="Kono T."/>
            <person name="Mallez S."/>
            <person name="Becker A."/>
            <person name="Gohl D.M."/>
            <person name="Silverstein K.A.T."/>
            <person name="Koren S."/>
            <person name="Bechman K.B."/>
            <person name="Herman A."/>
            <person name="Abrahante J.E."/>
            <person name="Garbe J."/>
        </authorList>
    </citation>
    <scope>NUCLEOTIDE SEQUENCE</scope>
    <source>
        <strain evidence="7">Duluth1</strain>
        <tissue evidence="7">Whole animal</tissue>
    </source>
</reference>
<gene>
    <name evidence="7" type="ORF">DPMN_022669</name>
</gene>
<evidence type="ECO:0000256" key="2">
    <source>
        <dbReference type="ARBA" id="ARBA00022490"/>
    </source>
</evidence>
<dbReference type="InterPro" id="IPR040193">
    <property type="entry name" value="EFHC1/EFHC2/EFHB"/>
</dbReference>
<evidence type="ECO:0000259" key="6">
    <source>
        <dbReference type="PROSITE" id="PS51336"/>
    </source>
</evidence>
<evidence type="ECO:0000313" key="8">
    <source>
        <dbReference type="Proteomes" id="UP000828390"/>
    </source>
</evidence>
<keyword evidence="4" id="KW-0206">Cytoskeleton</keyword>
<keyword evidence="2" id="KW-0963">Cytoplasm</keyword>
<name>A0A9D4NQS0_DREPO</name>